<dbReference type="OrthoDB" id="9805604at2"/>
<protein>
    <submittedName>
        <fullName evidence="1">NTP transferase domain-containing protein</fullName>
    </submittedName>
</protein>
<name>A0A844YGP8_9SPHN</name>
<dbReference type="AlphaFoldDB" id="A0A844YGP8"/>
<dbReference type="Proteomes" id="UP000445582">
    <property type="component" value="Unassembled WGS sequence"/>
</dbReference>
<dbReference type="InterPro" id="IPR029044">
    <property type="entry name" value="Nucleotide-diphossugar_trans"/>
</dbReference>
<dbReference type="GO" id="GO:0008781">
    <property type="term" value="F:N-acylneuraminate cytidylyltransferase activity"/>
    <property type="evidence" value="ECO:0007669"/>
    <property type="project" value="TreeGrafter"/>
</dbReference>
<comment type="caution">
    <text evidence="1">The sequence shown here is derived from an EMBL/GenBank/DDBJ whole genome shotgun (WGS) entry which is preliminary data.</text>
</comment>
<evidence type="ECO:0000313" key="1">
    <source>
        <dbReference type="EMBL" id="MXO63117.1"/>
    </source>
</evidence>
<proteinExistence type="predicted"/>
<reference evidence="1 2" key="1">
    <citation type="submission" date="2019-12" db="EMBL/GenBank/DDBJ databases">
        <title>Genomic-based taxomic classification of the family Erythrobacteraceae.</title>
        <authorList>
            <person name="Xu L."/>
        </authorList>
    </citation>
    <scope>NUCLEOTIDE SEQUENCE [LARGE SCALE GENOMIC DNA]</scope>
    <source>
        <strain evidence="1 2">MCCC 1A09965</strain>
    </source>
</reference>
<dbReference type="InterPro" id="IPR003329">
    <property type="entry name" value="Cytidylyl_trans"/>
</dbReference>
<sequence>MSRLLAIIPARGGSKGVPGKNLRDLCGKPLIAWSIEQALQANCVTDTVVSTDSEAIARVARAAGAHVPCLRPAELATDDAPTEPAMLHALEVMEESHGRYDAVMLLQPTSPLRLAGTLDSAWEAFVQDDADSLCGVVETHAFFWQVDPVRASYDTANRPRRQDIQLSDIRYRETGSVYITRRDAFRREGNRLAGKTALFIMQEREGWEIDSLVDFAVLGALLSEEF</sequence>
<dbReference type="Gene3D" id="3.90.550.10">
    <property type="entry name" value="Spore Coat Polysaccharide Biosynthesis Protein SpsA, Chain A"/>
    <property type="match status" value="1"/>
</dbReference>
<dbReference type="CDD" id="cd02513">
    <property type="entry name" value="CMP-NeuAc_Synthase"/>
    <property type="match status" value="1"/>
</dbReference>
<dbReference type="SUPFAM" id="SSF53448">
    <property type="entry name" value="Nucleotide-diphospho-sugar transferases"/>
    <property type="match status" value="1"/>
</dbReference>
<dbReference type="EMBL" id="WTYN01000001">
    <property type="protein sequence ID" value="MXO63117.1"/>
    <property type="molecule type" value="Genomic_DNA"/>
</dbReference>
<dbReference type="PANTHER" id="PTHR21485:SF3">
    <property type="entry name" value="N-ACYLNEURAMINATE CYTIDYLYLTRANSFERASE"/>
    <property type="match status" value="1"/>
</dbReference>
<keyword evidence="1" id="KW-0808">Transferase</keyword>
<gene>
    <name evidence="1" type="ORF">GRI48_08845</name>
</gene>
<dbReference type="PANTHER" id="PTHR21485">
    <property type="entry name" value="HAD SUPERFAMILY MEMBERS CMAS AND KDSC"/>
    <property type="match status" value="1"/>
</dbReference>
<dbReference type="InterPro" id="IPR050793">
    <property type="entry name" value="CMP-NeuNAc_synthase"/>
</dbReference>
<dbReference type="Pfam" id="PF02348">
    <property type="entry name" value="CTP_transf_3"/>
    <property type="match status" value="1"/>
</dbReference>
<accession>A0A844YGP8</accession>
<evidence type="ECO:0000313" key="2">
    <source>
        <dbReference type="Proteomes" id="UP000445582"/>
    </source>
</evidence>
<keyword evidence="2" id="KW-1185">Reference proteome</keyword>
<organism evidence="1 2">
    <name type="scientific">Qipengyuania oceanensis</name>
    <dbReference type="NCBI Taxonomy" id="1463597"/>
    <lineage>
        <taxon>Bacteria</taxon>
        <taxon>Pseudomonadati</taxon>
        <taxon>Pseudomonadota</taxon>
        <taxon>Alphaproteobacteria</taxon>
        <taxon>Sphingomonadales</taxon>
        <taxon>Erythrobacteraceae</taxon>
        <taxon>Qipengyuania</taxon>
    </lineage>
</organism>